<dbReference type="SUPFAM" id="SSF53300">
    <property type="entry name" value="vWA-like"/>
    <property type="match status" value="1"/>
</dbReference>
<dbReference type="InterPro" id="IPR051266">
    <property type="entry name" value="CLCR"/>
</dbReference>
<dbReference type="PROSITE" id="PS50234">
    <property type="entry name" value="VWFA"/>
    <property type="match status" value="1"/>
</dbReference>
<dbReference type="OrthoDB" id="657810at2759"/>
<dbReference type="Pfam" id="PF13768">
    <property type="entry name" value="VWA_3"/>
    <property type="match status" value="1"/>
</dbReference>
<dbReference type="SMART" id="SM00327">
    <property type="entry name" value="VWA"/>
    <property type="match status" value="1"/>
</dbReference>
<dbReference type="Proteomes" id="UP000275267">
    <property type="component" value="Unassembled WGS sequence"/>
</dbReference>
<sequence length="673" mass="71271">MAVFAVACLDHSVSGIKICTEQDKKGVLVNCKLNIKNGKYTPPAPKAGVCCQVVRQMQSKDSKMMDCVVELLTDNEKKEHSAVKMMELVGRCVVPAPAPPPRCHHQATTTGAETMKLTTTPIFPQIPRGQTSKGFQVLVRVEAPPAAGHKGRVPVDLAVVLNVGGGTARLDSVKKAVLFIIRQLRDDDRLAVVGPSSNRLFGETATGFLDIRDAWRNAGNSLDKLQARPRDGHAQQGSGLKEAIKMLSELPASTSSRASFIILVTDTKESSRFSKLPREFLENQPVVHTIGLGAAHDPKALLSIAEESHGTYSFVDDDQNMDSITGAVAVCLSGIKAVAAVGTRVSLEAAVGSGVRVERIESGGYSSAITGDRTSGEVTVGVLYAGEAKSFIVHLNVPAVPPTSASVDGCCDKQDLLTASFFGHYMTSDGDASPRKIQATLSVQRPPPEGFAVAASLQKVPVPVVMDQIVQFGVLDMVTTFVENEIWELSSITAEVGAAMATKLQSRWEEFVQARQFWSGLDLGVLEVEISKMVTILAAAGSGSGSSSSPLSATAYMLSWLSSYQTQRPTAMGSPSSVAPAFATLSVQLTVQEATTIVVTAPGGNLGGDGVGGCPPCECDDACVEPRPPPVFLPSGRDDDTYRVNAAYPAVLLDAINQAANQMYLVRAFIDLT</sequence>
<proteinExistence type="predicted"/>
<keyword evidence="3" id="KW-1185">Reference proteome</keyword>
<dbReference type="Gene3D" id="3.40.50.410">
    <property type="entry name" value="von Willebrand factor, type A domain"/>
    <property type="match status" value="1"/>
</dbReference>
<dbReference type="InterPro" id="IPR036465">
    <property type="entry name" value="vWFA_dom_sf"/>
</dbReference>
<evidence type="ECO:0000259" key="1">
    <source>
        <dbReference type="PROSITE" id="PS50234"/>
    </source>
</evidence>
<evidence type="ECO:0000313" key="2">
    <source>
        <dbReference type="EMBL" id="RLM59042.1"/>
    </source>
</evidence>
<dbReference type="PANTHER" id="PTHR10579">
    <property type="entry name" value="CALCIUM-ACTIVATED CHLORIDE CHANNEL REGULATOR"/>
    <property type="match status" value="1"/>
</dbReference>
<dbReference type="PANTHER" id="PTHR10579:SF102">
    <property type="entry name" value="EXPRESSED PROTEIN"/>
    <property type="match status" value="1"/>
</dbReference>
<gene>
    <name evidence="2" type="ORF">C2845_PM18G03010</name>
</gene>
<organism evidence="2 3">
    <name type="scientific">Panicum miliaceum</name>
    <name type="common">Proso millet</name>
    <name type="synonym">Broomcorn millet</name>
    <dbReference type="NCBI Taxonomy" id="4540"/>
    <lineage>
        <taxon>Eukaryota</taxon>
        <taxon>Viridiplantae</taxon>
        <taxon>Streptophyta</taxon>
        <taxon>Embryophyta</taxon>
        <taxon>Tracheophyta</taxon>
        <taxon>Spermatophyta</taxon>
        <taxon>Magnoliopsida</taxon>
        <taxon>Liliopsida</taxon>
        <taxon>Poales</taxon>
        <taxon>Poaceae</taxon>
        <taxon>PACMAD clade</taxon>
        <taxon>Panicoideae</taxon>
        <taxon>Panicodae</taxon>
        <taxon>Paniceae</taxon>
        <taxon>Panicinae</taxon>
        <taxon>Panicum</taxon>
        <taxon>Panicum sect. Panicum</taxon>
    </lineage>
</organism>
<dbReference type="InterPro" id="IPR002035">
    <property type="entry name" value="VWF_A"/>
</dbReference>
<evidence type="ECO:0000313" key="3">
    <source>
        <dbReference type="Proteomes" id="UP000275267"/>
    </source>
</evidence>
<accession>A0A3L6PLJ2</accession>
<protein>
    <recommendedName>
        <fullName evidence="1">VWFA domain-containing protein</fullName>
    </recommendedName>
</protein>
<comment type="caution">
    <text evidence="2">The sequence shown here is derived from an EMBL/GenBank/DDBJ whole genome shotgun (WGS) entry which is preliminary data.</text>
</comment>
<reference evidence="3" key="1">
    <citation type="journal article" date="2019" name="Nat. Commun.">
        <title>The genome of broomcorn millet.</title>
        <authorList>
            <person name="Zou C."/>
            <person name="Miki D."/>
            <person name="Li D."/>
            <person name="Tang Q."/>
            <person name="Xiao L."/>
            <person name="Rajput S."/>
            <person name="Deng P."/>
            <person name="Jia W."/>
            <person name="Huang R."/>
            <person name="Zhang M."/>
            <person name="Sun Y."/>
            <person name="Hu J."/>
            <person name="Fu X."/>
            <person name="Schnable P.S."/>
            <person name="Li F."/>
            <person name="Zhang H."/>
            <person name="Feng B."/>
            <person name="Zhu X."/>
            <person name="Liu R."/>
            <person name="Schnable J.C."/>
            <person name="Zhu J.-K."/>
            <person name="Zhang H."/>
        </authorList>
    </citation>
    <scope>NUCLEOTIDE SEQUENCE [LARGE SCALE GENOMIC DNA]</scope>
</reference>
<feature type="domain" description="VWFA" evidence="1">
    <location>
        <begin position="156"/>
        <end position="335"/>
    </location>
</feature>
<dbReference type="STRING" id="4540.A0A3L6PLJ2"/>
<dbReference type="AlphaFoldDB" id="A0A3L6PLJ2"/>
<dbReference type="EMBL" id="PQIB02000017">
    <property type="protein sequence ID" value="RLM59042.1"/>
    <property type="molecule type" value="Genomic_DNA"/>
</dbReference>
<name>A0A3L6PLJ2_PANMI</name>